<feature type="domain" description="Methyl-accepting transducer" evidence="8">
    <location>
        <begin position="404"/>
        <end position="619"/>
    </location>
</feature>
<protein>
    <submittedName>
        <fullName evidence="10">Methyl-accepting chemotaxis protein</fullName>
    </submittedName>
</protein>
<keyword evidence="11" id="KW-1185">Reference proteome</keyword>
<evidence type="ECO:0000256" key="3">
    <source>
        <dbReference type="ARBA" id="ARBA00029447"/>
    </source>
</evidence>
<keyword evidence="7" id="KW-1133">Transmembrane helix</keyword>
<evidence type="ECO:0000256" key="4">
    <source>
        <dbReference type="PROSITE-ProRule" id="PRU00284"/>
    </source>
</evidence>
<dbReference type="eggNOG" id="COG0840">
    <property type="taxonomic scope" value="Bacteria"/>
</dbReference>
<evidence type="ECO:0000256" key="2">
    <source>
        <dbReference type="ARBA" id="ARBA00022500"/>
    </source>
</evidence>
<dbReference type="Gene3D" id="1.10.287.950">
    <property type="entry name" value="Methyl-accepting chemotaxis protein"/>
    <property type="match status" value="1"/>
</dbReference>
<dbReference type="SMART" id="SM00283">
    <property type="entry name" value="MA"/>
    <property type="match status" value="1"/>
</dbReference>
<keyword evidence="5" id="KW-0175">Coiled coil</keyword>
<keyword evidence="7" id="KW-0472">Membrane</keyword>
<dbReference type="SUPFAM" id="SSF58104">
    <property type="entry name" value="Methyl-accepting chemotaxis protein (MCP) signaling domain"/>
    <property type="match status" value="1"/>
</dbReference>
<dbReference type="STRING" id="573370.DMR_10520"/>
<dbReference type="Pfam" id="PF00015">
    <property type="entry name" value="MCPsignal"/>
    <property type="match status" value="1"/>
</dbReference>
<dbReference type="PANTHER" id="PTHR43531">
    <property type="entry name" value="PROTEIN ICFG"/>
    <property type="match status" value="1"/>
</dbReference>
<dbReference type="PROSITE" id="PS50111">
    <property type="entry name" value="CHEMOTAXIS_TRANSDUC_2"/>
    <property type="match status" value="1"/>
</dbReference>
<proteinExistence type="inferred from homology"/>
<keyword evidence="7" id="KW-0812">Transmembrane</keyword>
<evidence type="ECO:0000256" key="1">
    <source>
        <dbReference type="ARBA" id="ARBA00004370"/>
    </source>
</evidence>
<dbReference type="PANTHER" id="PTHR43531:SF11">
    <property type="entry name" value="METHYL-ACCEPTING CHEMOTAXIS PROTEIN 3"/>
    <property type="match status" value="1"/>
</dbReference>
<evidence type="ECO:0000259" key="8">
    <source>
        <dbReference type="PROSITE" id="PS50111"/>
    </source>
</evidence>
<accession>C4XL04</accession>
<feature type="coiled-coil region" evidence="5">
    <location>
        <begin position="590"/>
        <end position="617"/>
    </location>
</feature>
<dbReference type="InterPro" id="IPR003660">
    <property type="entry name" value="HAMP_dom"/>
</dbReference>
<sequence>MNQLNTNQEDKMRNLKLGIKIGIGFGILILIACTLGGMAILNMTTVEHNAKRLSDEYIPEVAIANNVERSSFMTMYAWRGYSLSEEESFLEEGKKELIQVQKFLSDAKGHADKYSDLVKLRENVALAQSKVNEYSKLADQTVAQIQALDKDRKILNDSATNYIKSSNEFLKSQEDSLAKDITSGVSAEKLKERSSKISIINDVIDLGNDTRISVWKAQALREPKVLEGAMSNFSKIEDLLFKIKNITFAENNLRQLAAISESAQTYKSAMTGLLANWNELQKINVKRTEIGQAVLSAAAQTSLVGMDQTSEISKEAVTSLGTASTTMVVGLSIALLLGIIVSVVLTKAITGPVQKGVQFAEAMSNGDFTKTLDIDQKDEIGILAASMNTMVVKLREVVAEIQSASENVASGSEELSASAQSMSQGATEQAASVEEISASMEQMSSNIKQNAENAQQTQSIAVKAAQDAQEGGKAVISAVTAMKNIAEKISIIEEIARQTNLLALNAAIEAARAGEHGKGFAVVAAEVRKLAERSGSAASEISDLSTSSVRIAEQAGEMLTKMVPDIQRTADLVQEIAASSIEQNSGADQINKAITQLDQVVQQNASASEEMASTSEELSSQAEQLQSTIEFFQVGTTGNRRRSMPKALPTGRSRVVHSARKQTSTVKIDLDMEDTDFEKF</sequence>
<evidence type="ECO:0000259" key="9">
    <source>
        <dbReference type="PROSITE" id="PS50885"/>
    </source>
</evidence>
<dbReference type="CDD" id="cd06225">
    <property type="entry name" value="HAMP"/>
    <property type="match status" value="1"/>
</dbReference>
<dbReference type="GO" id="GO:0004888">
    <property type="term" value="F:transmembrane signaling receptor activity"/>
    <property type="evidence" value="ECO:0007669"/>
    <property type="project" value="InterPro"/>
</dbReference>
<dbReference type="InterPro" id="IPR051310">
    <property type="entry name" value="MCP_chemotaxis"/>
</dbReference>
<dbReference type="InterPro" id="IPR004090">
    <property type="entry name" value="Chemotax_Me-accpt_rcpt"/>
</dbReference>
<keyword evidence="4" id="KW-0807">Transducer</keyword>
<dbReference type="KEGG" id="dma:DMR_10520"/>
<dbReference type="Proteomes" id="UP000009071">
    <property type="component" value="Chromosome"/>
</dbReference>
<dbReference type="Pfam" id="PF00672">
    <property type="entry name" value="HAMP"/>
    <property type="match status" value="1"/>
</dbReference>
<dbReference type="AlphaFoldDB" id="C4XL04"/>
<feature type="domain" description="HAMP" evidence="9">
    <location>
        <begin position="347"/>
        <end position="399"/>
    </location>
</feature>
<dbReference type="GO" id="GO:0005886">
    <property type="term" value="C:plasma membrane"/>
    <property type="evidence" value="ECO:0007669"/>
    <property type="project" value="TreeGrafter"/>
</dbReference>
<evidence type="ECO:0000256" key="7">
    <source>
        <dbReference type="SAM" id="Phobius"/>
    </source>
</evidence>
<keyword evidence="2" id="KW-0145">Chemotaxis</keyword>
<feature type="transmembrane region" description="Helical" evidence="7">
    <location>
        <begin position="21"/>
        <end position="41"/>
    </location>
</feature>
<name>C4XL04_SOLM1</name>
<comment type="subcellular location">
    <subcellularLocation>
        <location evidence="1">Membrane</location>
    </subcellularLocation>
</comment>
<dbReference type="GO" id="GO:0007165">
    <property type="term" value="P:signal transduction"/>
    <property type="evidence" value="ECO:0007669"/>
    <property type="project" value="UniProtKB-KW"/>
</dbReference>
<dbReference type="InterPro" id="IPR004089">
    <property type="entry name" value="MCPsignal_dom"/>
</dbReference>
<evidence type="ECO:0000313" key="10">
    <source>
        <dbReference type="EMBL" id="BAH74543.1"/>
    </source>
</evidence>
<gene>
    <name evidence="10" type="ordered locus">DMR_10520</name>
</gene>
<dbReference type="SMART" id="SM00304">
    <property type="entry name" value="HAMP"/>
    <property type="match status" value="1"/>
</dbReference>
<dbReference type="HOGENOM" id="CLU_000445_107_16_7"/>
<comment type="similarity">
    <text evidence="3">Belongs to the methyl-accepting chemotaxis (MCP) protein family.</text>
</comment>
<evidence type="ECO:0000256" key="6">
    <source>
        <dbReference type="SAM" id="MobiDB-lite"/>
    </source>
</evidence>
<reference evidence="10 11" key="1">
    <citation type="journal article" date="2009" name="Genome Res.">
        <title>Whole genome sequence of Desulfovibrio magneticus strain RS-1 revealed common gene clusters in magnetotactic bacteria.</title>
        <authorList>
            <person name="Nakazawa H."/>
            <person name="Arakaki A."/>
            <person name="Narita-Yamada S."/>
            <person name="Yashiro I."/>
            <person name="Jinno K."/>
            <person name="Aoki N."/>
            <person name="Tsuruyama A."/>
            <person name="Okamura Y."/>
            <person name="Tanikawa S."/>
            <person name="Fujita N."/>
            <person name="Takeyama H."/>
            <person name="Matsunaga T."/>
        </authorList>
    </citation>
    <scope>NUCLEOTIDE SEQUENCE [LARGE SCALE GENOMIC DNA]</scope>
    <source>
        <strain evidence="11">ATCC 700980 / DSM 13731 / RS-1</strain>
    </source>
</reference>
<evidence type="ECO:0000256" key="5">
    <source>
        <dbReference type="SAM" id="Coils"/>
    </source>
</evidence>
<feature type="region of interest" description="Disordered" evidence="6">
    <location>
        <begin position="637"/>
        <end position="660"/>
    </location>
</feature>
<dbReference type="PRINTS" id="PR00260">
    <property type="entry name" value="CHEMTRNSDUCR"/>
</dbReference>
<dbReference type="EMBL" id="AP010904">
    <property type="protein sequence ID" value="BAH74543.1"/>
    <property type="molecule type" value="Genomic_DNA"/>
</dbReference>
<dbReference type="PROSITE" id="PS50885">
    <property type="entry name" value="HAMP"/>
    <property type="match status" value="1"/>
</dbReference>
<organism evidence="10 11">
    <name type="scientific">Solidesulfovibrio magneticus (strain ATCC 700980 / DSM 13731 / RS-1)</name>
    <name type="common">Desulfovibrio magneticus</name>
    <dbReference type="NCBI Taxonomy" id="573370"/>
    <lineage>
        <taxon>Bacteria</taxon>
        <taxon>Pseudomonadati</taxon>
        <taxon>Thermodesulfobacteriota</taxon>
        <taxon>Desulfovibrionia</taxon>
        <taxon>Desulfovibrionales</taxon>
        <taxon>Desulfovibrionaceae</taxon>
        <taxon>Solidesulfovibrio</taxon>
    </lineage>
</organism>
<dbReference type="GO" id="GO:0006935">
    <property type="term" value="P:chemotaxis"/>
    <property type="evidence" value="ECO:0007669"/>
    <property type="project" value="UniProtKB-KW"/>
</dbReference>
<dbReference type="FunFam" id="1.10.287.950:FF:000001">
    <property type="entry name" value="Methyl-accepting chemotaxis sensory transducer"/>
    <property type="match status" value="1"/>
</dbReference>
<evidence type="ECO:0000313" key="11">
    <source>
        <dbReference type="Proteomes" id="UP000009071"/>
    </source>
</evidence>